<reference evidence="9 10" key="1">
    <citation type="submission" date="2023-11" db="EMBL/GenBank/DDBJ databases">
        <title>Dfirmibasis_genome.</title>
        <authorList>
            <person name="Edelbroek B."/>
            <person name="Kjellin J."/>
            <person name="Jerlstrom-Hultqvist J."/>
            <person name="Soderbom F."/>
        </authorList>
    </citation>
    <scope>NUCLEOTIDE SEQUENCE [LARGE SCALE GENOMIC DNA]</scope>
    <source>
        <strain evidence="9 10">TNS-C-14</strain>
    </source>
</reference>
<feature type="compositionally biased region" description="Basic and acidic residues" evidence="8">
    <location>
        <begin position="646"/>
        <end position="657"/>
    </location>
</feature>
<feature type="compositionally biased region" description="Basic and acidic residues" evidence="8">
    <location>
        <begin position="734"/>
        <end position="745"/>
    </location>
</feature>
<name>A0AAN7YS85_9MYCE</name>
<dbReference type="Proteomes" id="UP001344447">
    <property type="component" value="Unassembled WGS sequence"/>
</dbReference>
<feature type="region of interest" description="Disordered" evidence="8">
    <location>
        <begin position="627"/>
        <end position="659"/>
    </location>
</feature>
<dbReference type="Pfam" id="PF04006">
    <property type="entry name" value="Mpp10"/>
    <property type="match status" value="1"/>
</dbReference>
<organism evidence="9 10">
    <name type="scientific">Dictyostelium firmibasis</name>
    <dbReference type="NCBI Taxonomy" id="79012"/>
    <lineage>
        <taxon>Eukaryota</taxon>
        <taxon>Amoebozoa</taxon>
        <taxon>Evosea</taxon>
        <taxon>Eumycetozoa</taxon>
        <taxon>Dictyostelia</taxon>
        <taxon>Dictyosteliales</taxon>
        <taxon>Dictyosteliaceae</taxon>
        <taxon>Dictyostelium</taxon>
    </lineage>
</organism>
<comment type="function">
    <text evidence="7">Involved in nucleolar processing of pre-18S ribosomal RNA.</text>
</comment>
<evidence type="ECO:0000256" key="1">
    <source>
        <dbReference type="ARBA" id="ARBA00004604"/>
    </source>
</evidence>
<feature type="compositionally biased region" description="Basic and acidic residues" evidence="8">
    <location>
        <begin position="712"/>
        <end position="722"/>
    </location>
</feature>
<sequence>MAQISKKKINNNNNNNNNNNKKNEKPTTIVEEDKSDKGVLNKVDSFMNKVYDTPEVFVGSTDKIKNSMTDIMSNLYELAKKNESTITETDALDSLVTKGFDGEQIWAQLQLYNDPILQELESKVNDLTTSNDLNIIQEQEEDFDDDEDFDGDEEDDEDFNLEHDDYQESDLEDELSPQEDSLGDSDIESEEEEEDVKPAKSNKNNKKTTVNDKDDNKKIKKDNKKNNFFGDDEKVDFFDAKEMEKFLDDEDDNEYQRREDEEENDDDDVELGDSDEEDGGLDLPEVEMDDEEKHLDSLLDKYMEENADELEQERLASKSKSKSKPSSKKSKLIDPSNMKFDDFFSNPNENREDDEDDEFPVDNLSDEDDYQDEDENENEDEDEDNYQDEDEESDEEDEEKEEEEIKEDKDEATLPPEELSSFQKRAQRIQQRIKELEQQNLKKKDWTLVGESSAKDRPSDSLLGEVLDYDHTQRATPTITEETNKTIDDMIKKRILEKNFDDVIRKTEKEFKDNYKKKVELSDEKSTEGLGEVYEKNYMKQVLGVEETDELKQKHIKIYELFNKLCYKLDSLANFQFTPKRIKNKDLNITTANALTIEEKIPVATSSATMIAPEEVYFKKNADEKGESELTKEERVKNRKKVKQQWKNEKDEKEAEIRHKKKVDPSFANKTTVAADMAHLQQSSNVTIFDSKKSDVHSGDFRSGKTFATIQQKEDNKRKGIDDPNSLKSKKKAKLDSIKSSDFKL</sequence>
<evidence type="ECO:0000256" key="8">
    <source>
        <dbReference type="SAM" id="MobiDB-lite"/>
    </source>
</evidence>
<evidence type="ECO:0000256" key="7">
    <source>
        <dbReference type="PIRNR" id="PIRNR017300"/>
    </source>
</evidence>
<feature type="region of interest" description="Disordered" evidence="8">
    <location>
        <begin position="1"/>
        <end position="35"/>
    </location>
</feature>
<feature type="compositionally biased region" description="Basic and acidic residues" evidence="8">
    <location>
        <begin position="627"/>
        <end position="636"/>
    </location>
</feature>
<dbReference type="EMBL" id="JAVFKY010000001">
    <property type="protein sequence ID" value="KAK5582694.1"/>
    <property type="molecule type" value="Genomic_DNA"/>
</dbReference>
<feature type="region of interest" description="Disordered" evidence="8">
    <location>
        <begin position="692"/>
        <end position="745"/>
    </location>
</feature>
<feature type="compositionally biased region" description="Acidic residues" evidence="8">
    <location>
        <begin position="260"/>
        <end position="290"/>
    </location>
</feature>
<dbReference type="PIRSF" id="PIRSF017300">
    <property type="entry name" value="snoRNP_Mpp10"/>
    <property type="match status" value="1"/>
</dbReference>
<dbReference type="GO" id="GO:0005732">
    <property type="term" value="C:sno(s)RNA-containing ribonucleoprotein complex"/>
    <property type="evidence" value="ECO:0007669"/>
    <property type="project" value="UniProtKB-UniRule"/>
</dbReference>
<comment type="similarity">
    <text evidence="6 7">Belongs to the MPP10 family.</text>
</comment>
<feature type="compositionally biased region" description="Basic and acidic residues" evidence="8">
    <location>
        <begin position="291"/>
        <end position="304"/>
    </location>
</feature>
<gene>
    <name evidence="9" type="ORF">RB653_004279</name>
</gene>
<keyword evidence="10" id="KW-1185">Reference proteome</keyword>
<dbReference type="PANTHER" id="PTHR17039">
    <property type="entry name" value="U3 SMALL NUCLEOLAR RIBONUCLEOPROTEIN PROTEIN MPP10"/>
    <property type="match status" value="1"/>
</dbReference>
<comment type="subcellular location">
    <subcellularLocation>
        <location evidence="1 7">Nucleus</location>
        <location evidence="1 7">Nucleolus</location>
    </subcellularLocation>
</comment>
<accession>A0AAN7YS85</accession>
<keyword evidence="2 7" id="KW-0690">Ribosome biogenesis</keyword>
<evidence type="ECO:0000313" key="9">
    <source>
        <dbReference type="EMBL" id="KAK5582694.1"/>
    </source>
</evidence>
<feature type="compositionally biased region" description="Acidic residues" evidence="8">
    <location>
        <begin position="167"/>
        <end position="195"/>
    </location>
</feature>
<comment type="caution">
    <text evidence="9">The sequence shown here is derived from an EMBL/GenBank/DDBJ whole genome shotgun (WGS) entry which is preliminary data.</text>
</comment>
<dbReference type="AlphaFoldDB" id="A0AAN7YS85"/>
<keyword evidence="5 7" id="KW-0687">Ribonucleoprotein</keyword>
<dbReference type="InterPro" id="IPR012173">
    <property type="entry name" value="Mpp10"/>
</dbReference>
<evidence type="ECO:0000256" key="6">
    <source>
        <dbReference type="ARBA" id="ARBA00029455"/>
    </source>
</evidence>
<feature type="compositionally biased region" description="Basic residues" evidence="8">
    <location>
        <begin position="317"/>
        <end position="330"/>
    </location>
</feature>
<evidence type="ECO:0000256" key="2">
    <source>
        <dbReference type="ARBA" id="ARBA00022517"/>
    </source>
</evidence>
<feature type="compositionally biased region" description="Acidic residues" evidence="8">
    <location>
        <begin position="139"/>
        <end position="159"/>
    </location>
</feature>
<proteinExistence type="inferred from homology"/>
<dbReference type="GO" id="GO:0032040">
    <property type="term" value="C:small-subunit processome"/>
    <property type="evidence" value="ECO:0007669"/>
    <property type="project" value="TreeGrafter"/>
</dbReference>
<feature type="compositionally biased region" description="Basic and acidic residues" evidence="8">
    <location>
        <begin position="231"/>
        <end position="246"/>
    </location>
</feature>
<keyword evidence="4 7" id="KW-0539">Nucleus</keyword>
<feature type="compositionally biased region" description="Basic and acidic residues" evidence="8">
    <location>
        <begin position="21"/>
        <end position="35"/>
    </location>
</feature>
<feature type="compositionally biased region" description="Acidic residues" evidence="8">
    <location>
        <begin position="351"/>
        <end position="405"/>
    </location>
</feature>
<dbReference type="GO" id="GO:0006364">
    <property type="term" value="P:rRNA processing"/>
    <property type="evidence" value="ECO:0007669"/>
    <property type="project" value="UniProtKB-KW"/>
</dbReference>
<evidence type="ECO:0000256" key="5">
    <source>
        <dbReference type="ARBA" id="ARBA00023274"/>
    </source>
</evidence>
<evidence type="ECO:0000313" key="10">
    <source>
        <dbReference type="Proteomes" id="UP001344447"/>
    </source>
</evidence>
<keyword evidence="3 7" id="KW-0698">rRNA processing</keyword>
<protein>
    <recommendedName>
        <fullName evidence="7">U3 small nucleolar ribonucleoprotein protein MPP10</fullName>
    </recommendedName>
</protein>
<feature type="compositionally biased region" description="Basic and acidic residues" evidence="8">
    <location>
        <begin position="692"/>
        <end position="703"/>
    </location>
</feature>
<feature type="region of interest" description="Disordered" evidence="8">
    <location>
        <begin position="139"/>
        <end position="428"/>
    </location>
</feature>
<evidence type="ECO:0000256" key="4">
    <source>
        <dbReference type="ARBA" id="ARBA00023242"/>
    </source>
</evidence>
<feature type="compositionally biased region" description="Low complexity" evidence="8">
    <location>
        <begin position="10"/>
        <end position="20"/>
    </location>
</feature>
<dbReference type="GO" id="GO:0034457">
    <property type="term" value="C:Mpp10 complex"/>
    <property type="evidence" value="ECO:0007669"/>
    <property type="project" value="UniProtKB-UniRule"/>
</dbReference>
<dbReference type="PANTHER" id="PTHR17039:SF0">
    <property type="entry name" value="U3 SMALL NUCLEOLAR RIBONUCLEOPROTEIN PROTEIN MPP10"/>
    <property type="match status" value="1"/>
</dbReference>
<evidence type="ECO:0000256" key="3">
    <source>
        <dbReference type="ARBA" id="ARBA00022552"/>
    </source>
</evidence>